<dbReference type="STRING" id="1472767.AOX59_13390"/>
<evidence type="ECO:0000256" key="2">
    <source>
        <dbReference type="ARBA" id="ARBA00023125"/>
    </source>
</evidence>
<evidence type="ECO:0000259" key="4">
    <source>
        <dbReference type="PROSITE" id="PS50977"/>
    </source>
</evidence>
<accession>A0A0U3W8S2</accession>
<evidence type="ECO:0000313" key="5">
    <source>
        <dbReference type="EMBL" id="ALX49474.1"/>
    </source>
</evidence>
<dbReference type="Proteomes" id="UP000050331">
    <property type="component" value="Chromosome"/>
</dbReference>
<dbReference type="PANTHER" id="PTHR43479">
    <property type="entry name" value="ACREF/ENVCD OPERON REPRESSOR-RELATED"/>
    <property type="match status" value="1"/>
</dbReference>
<dbReference type="EMBL" id="CP013862">
    <property type="protein sequence ID" value="ALX49474.1"/>
    <property type="molecule type" value="Genomic_DNA"/>
</dbReference>
<dbReference type="AlphaFoldDB" id="A0A0U3W8S2"/>
<evidence type="ECO:0000313" key="6">
    <source>
        <dbReference type="Proteomes" id="UP000050331"/>
    </source>
</evidence>
<keyword evidence="6" id="KW-1185">Reference proteome</keyword>
<dbReference type="InterPro" id="IPR050624">
    <property type="entry name" value="HTH-type_Tx_Regulator"/>
</dbReference>
<gene>
    <name evidence="5" type="ORF">AOX59_13390</name>
</gene>
<reference evidence="5 6" key="1">
    <citation type="submission" date="2016-01" db="EMBL/GenBank/DDBJ databases">
        <title>Complete genome sequence of strain Lentibacillus amyloliquefaciens LAM0015T isolated from saline sediment.</title>
        <authorList>
            <person name="Wang J.-L."/>
            <person name="He M.-X."/>
        </authorList>
    </citation>
    <scope>NUCLEOTIDE SEQUENCE [LARGE SCALE GENOMIC DNA]</scope>
    <source>
        <strain evidence="5 6">LAM0015</strain>
    </source>
</reference>
<feature type="domain" description="HTH tetR-type" evidence="4">
    <location>
        <begin position="10"/>
        <end position="70"/>
    </location>
</feature>
<dbReference type="KEGG" id="lao:AOX59_13390"/>
<keyword evidence="2 3" id="KW-0238">DNA-binding</keyword>
<dbReference type="InterPro" id="IPR009057">
    <property type="entry name" value="Homeodomain-like_sf"/>
</dbReference>
<organism evidence="5 6">
    <name type="scientific">Lentibacillus amyloliquefaciens</name>
    <dbReference type="NCBI Taxonomy" id="1472767"/>
    <lineage>
        <taxon>Bacteria</taxon>
        <taxon>Bacillati</taxon>
        <taxon>Bacillota</taxon>
        <taxon>Bacilli</taxon>
        <taxon>Bacillales</taxon>
        <taxon>Bacillaceae</taxon>
        <taxon>Lentibacillus</taxon>
    </lineage>
</organism>
<dbReference type="Pfam" id="PF00440">
    <property type="entry name" value="TetR_N"/>
    <property type="match status" value="1"/>
</dbReference>
<dbReference type="GO" id="GO:0003677">
    <property type="term" value="F:DNA binding"/>
    <property type="evidence" value="ECO:0007669"/>
    <property type="project" value="UniProtKB-UniRule"/>
</dbReference>
<dbReference type="SUPFAM" id="SSF48498">
    <property type="entry name" value="Tetracyclin repressor-like, C-terminal domain"/>
    <property type="match status" value="1"/>
</dbReference>
<dbReference type="InterPro" id="IPR001647">
    <property type="entry name" value="HTH_TetR"/>
</dbReference>
<dbReference type="Gene3D" id="1.10.357.10">
    <property type="entry name" value="Tetracycline Repressor, domain 2"/>
    <property type="match status" value="1"/>
</dbReference>
<protein>
    <recommendedName>
        <fullName evidence="4">HTH tetR-type domain-containing protein</fullName>
    </recommendedName>
</protein>
<dbReference type="SUPFAM" id="SSF46689">
    <property type="entry name" value="Homeodomain-like"/>
    <property type="match status" value="1"/>
</dbReference>
<feature type="DNA-binding region" description="H-T-H motif" evidence="3">
    <location>
        <begin position="33"/>
        <end position="52"/>
    </location>
</feature>
<evidence type="ECO:0000256" key="3">
    <source>
        <dbReference type="PROSITE-ProRule" id="PRU00335"/>
    </source>
</evidence>
<dbReference type="PANTHER" id="PTHR43479:SF11">
    <property type="entry name" value="ACREF_ENVCD OPERON REPRESSOR-RELATED"/>
    <property type="match status" value="1"/>
</dbReference>
<dbReference type="PRINTS" id="PR00455">
    <property type="entry name" value="HTHTETR"/>
</dbReference>
<keyword evidence="1" id="KW-0678">Repressor</keyword>
<dbReference type="RefSeq" id="WP_068446278.1">
    <property type="nucleotide sequence ID" value="NZ_CP013862.1"/>
</dbReference>
<proteinExistence type="predicted"/>
<sequence>MSGLRERKKEKTQEAILESGKRLFVTKGYEKTSMKDIAYDSDIGVGTLYNYYESKSKLLQEIFRENLPNLSSQAAEIRQDNSLSLQEKIHDIISLSMTVFHQFPRSFYRGLFSVMANGTESSVDVSDKMLDIDEQFMSLMAEVLEQEKETGHLSDSYPVDRLVTLIYSVLAAQIMMYLLDDRVSQEHVLSEIMNQINFLLELPRS</sequence>
<name>A0A0U3W8S2_9BACI</name>
<dbReference type="PROSITE" id="PS50977">
    <property type="entry name" value="HTH_TETR_2"/>
    <property type="match status" value="1"/>
</dbReference>
<evidence type="ECO:0000256" key="1">
    <source>
        <dbReference type="ARBA" id="ARBA00022491"/>
    </source>
</evidence>
<dbReference type="InterPro" id="IPR036271">
    <property type="entry name" value="Tet_transcr_reg_TetR-rel_C_sf"/>
</dbReference>